<evidence type="ECO:0000256" key="7">
    <source>
        <dbReference type="PROSITE-ProRule" id="PRU01379"/>
    </source>
</evidence>
<organism evidence="10 11">
    <name type="scientific">Flagellimonas ochracea</name>
    <dbReference type="NCBI Taxonomy" id="2696472"/>
    <lineage>
        <taxon>Bacteria</taxon>
        <taxon>Pseudomonadati</taxon>
        <taxon>Bacteroidota</taxon>
        <taxon>Flavobacteriia</taxon>
        <taxon>Flavobacteriales</taxon>
        <taxon>Flavobacteriaceae</taxon>
        <taxon>Flagellimonas</taxon>
    </lineage>
</organism>
<accession>A0A964TE37</accession>
<dbReference type="RefSeq" id="WP_166524568.1">
    <property type="nucleotide sequence ID" value="NZ_JAAABI010000007.1"/>
</dbReference>
<comment type="cofactor">
    <cofactor evidence="1">
        <name>Zn(2+)</name>
        <dbReference type="ChEBI" id="CHEBI:29105"/>
    </cofactor>
</comment>
<evidence type="ECO:0000313" key="11">
    <source>
        <dbReference type="Proteomes" id="UP000667650"/>
    </source>
</evidence>
<evidence type="ECO:0000256" key="8">
    <source>
        <dbReference type="SAM" id="SignalP"/>
    </source>
</evidence>
<dbReference type="CDD" id="cd01653">
    <property type="entry name" value="GATase1"/>
    <property type="match status" value="1"/>
</dbReference>
<dbReference type="EMBL" id="JAAABI010000007">
    <property type="protein sequence ID" value="NAY93155.1"/>
    <property type="molecule type" value="Genomic_DNA"/>
</dbReference>
<dbReference type="AlphaFoldDB" id="A0A964TE37"/>
<evidence type="ECO:0000259" key="9">
    <source>
        <dbReference type="PROSITE" id="PS52035"/>
    </source>
</evidence>
<comment type="similarity">
    <text evidence="2 7">Belongs to the peptidase M14 family.</text>
</comment>
<keyword evidence="6" id="KW-0482">Metalloprotease</keyword>
<keyword evidence="10" id="KW-0121">Carboxypeptidase</keyword>
<comment type="caution">
    <text evidence="10">The sequence shown here is derived from an EMBL/GenBank/DDBJ whole genome shotgun (WGS) entry which is preliminary data.</text>
</comment>
<dbReference type="InterPro" id="IPR029062">
    <property type="entry name" value="Class_I_gatase-like"/>
</dbReference>
<dbReference type="Gene3D" id="3.40.630.10">
    <property type="entry name" value="Zn peptidases"/>
    <property type="match status" value="1"/>
</dbReference>
<dbReference type="GO" id="GO:0004181">
    <property type="term" value="F:metallocarboxypeptidase activity"/>
    <property type="evidence" value="ECO:0007669"/>
    <property type="project" value="InterPro"/>
</dbReference>
<evidence type="ECO:0000256" key="5">
    <source>
        <dbReference type="ARBA" id="ARBA00022833"/>
    </source>
</evidence>
<feature type="domain" description="Peptidase M14" evidence="9">
    <location>
        <begin position="35"/>
        <end position="355"/>
    </location>
</feature>
<keyword evidence="8" id="KW-0732">Signal</keyword>
<gene>
    <name evidence="10" type="ORF">GTQ34_14665</name>
</gene>
<dbReference type="GO" id="GO:0008270">
    <property type="term" value="F:zinc ion binding"/>
    <property type="evidence" value="ECO:0007669"/>
    <property type="project" value="InterPro"/>
</dbReference>
<keyword evidence="4" id="KW-0378">Hydrolase</keyword>
<name>A0A964TE37_9FLAO</name>
<dbReference type="SMART" id="SM00631">
    <property type="entry name" value="Zn_pept"/>
    <property type="match status" value="1"/>
</dbReference>
<evidence type="ECO:0000256" key="4">
    <source>
        <dbReference type="ARBA" id="ARBA00022801"/>
    </source>
</evidence>
<keyword evidence="5" id="KW-0862">Zinc</keyword>
<feature type="chain" id="PRO_5037845017" evidence="8">
    <location>
        <begin position="19"/>
        <end position="817"/>
    </location>
</feature>
<reference evidence="10" key="1">
    <citation type="submission" date="2020-01" db="EMBL/GenBank/DDBJ databases">
        <title>Muricauda ochracea sp. nov., isolated from a tidal flat of Garorim bay in Korea.</title>
        <authorList>
            <person name="Kim D."/>
            <person name="Yoo Y."/>
            <person name="Kim J.-J."/>
        </authorList>
    </citation>
    <scope>NUCLEOTIDE SEQUENCE</scope>
    <source>
        <strain evidence="10">JGD-17</strain>
    </source>
</reference>
<dbReference type="Proteomes" id="UP000667650">
    <property type="component" value="Unassembled WGS sequence"/>
</dbReference>
<keyword evidence="11" id="KW-1185">Reference proteome</keyword>
<comment type="caution">
    <text evidence="7">Lacks conserved residue(s) required for the propagation of feature annotation.</text>
</comment>
<evidence type="ECO:0000256" key="1">
    <source>
        <dbReference type="ARBA" id="ARBA00001947"/>
    </source>
</evidence>
<dbReference type="PROSITE" id="PS52035">
    <property type="entry name" value="PEPTIDASE_M14"/>
    <property type="match status" value="1"/>
</dbReference>
<proteinExistence type="inferred from homology"/>
<dbReference type="Pfam" id="PF00246">
    <property type="entry name" value="Peptidase_M14"/>
    <property type="match status" value="1"/>
</dbReference>
<feature type="signal peptide" evidence="8">
    <location>
        <begin position="1"/>
        <end position="18"/>
    </location>
</feature>
<evidence type="ECO:0000313" key="10">
    <source>
        <dbReference type="EMBL" id="NAY93155.1"/>
    </source>
</evidence>
<evidence type="ECO:0000256" key="2">
    <source>
        <dbReference type="ARBA" id="ARBA00005988"/>
    </source>
</evidence>
<dbReference type="PANTHER" id="PTHR11705:SF143">
    <property type="entry name" value="SLL0236 PROTEIN"/>
    <property type="match status" value="1"/>
</dbReference>
<dbReference type="PANTHER" id="PTHR11705">
    <property type="entry name" value="PROTEASE FAMILY M14 CARBOXYPEPTIDASE A,B"/>
    <property type="match status" value="1"/>
</dbReference>
<evidence type="ECO:0000256" key="6">
    <source>
        <dbReference type="ARBA" id="ARBA00023049"/>
    </source>
</evidence>
<dbReference type="SUPFAM" id="SSF52317">
    <property type="entry name" value="Class I glutamine amidotransferase-like"/>
    <property type="match status" value="1"/>
</dbReference>
<evidence type="ECO:0000256" key="3">
    <source>
        <dbReference type="ARBA" id="ARBA00022670"/>
    </source>
</evidence>
<sequence length="817" mass="92282">MNKFLLSLCLLSGFLLSAQQLKSPSEFLGYELGTEFTRHHEVVDYYEYLAKEVPKRVKLTVYGQTNERRPLLLVFVSSEENMANLEDIRTEHVKNTQGTGTNSKAIVWLSYNVHGNESVSTEASMKTIYELLTKKSAYLEDAVVIIDPCINPDGRDRYSNWYNQYKNNPHQVDPNSKEHHEGWWNGRSNHYMFDLNRDWAWLTQVESQQRIKVYNEWLPHVHVDFHEQGVDNPYYFAPAAEPYHEVITDFQRNFQVTLGKNHAKYFDANGWFYFTKEIFDLFYPSYGDTYPTYNGAIGMTYEQGGSGRAGLGIITKIGDTLTLKDRIAHHFTTGLSTVEVSSKNADKLNTEFQKFYKNRNFKYNSYVLNGDKDKVDALKSLLDKHKIEYGMGSRGSVKGFEYNTGGNGSMPVSENSLVVSTNQTKATLVKVLFEPKAKLSDSLTYDITAWSLPYAYGLDAIASTALISSSNKGGTNTSGVQSNISEGNYAHITDWNSMKDARFLADLLKNGIRVRTAHQPFSIEGDSFDRGSLIITKGDNQHKDNFIPILRNIAKKHNKSMISSSTGFVDSGKDFGSRYVQMVAKPKVAILSGGPTSTLRFGEIWHYFEQQLHYPLTVIDNEYVDKVDLDDYHILILPGGRYGDFFKEEKLGLLKNWVKKGGKIIAMGGAIDALDGEKGFSIKKKNTPKDTVNRPMPHKNAQREQIKKAITGAVFRTEVDNTHPLAYGYGKQYFTLKLGSNGYQYLENGNAVYLKNNATPVSGFAGSEAQKKVDGSLIFGVEQFGQGQVIYMVDNPLFRGFWENGKLFMANALFMVD</sequence>
<dbReference type="InterPro" id="IPR000834">
    <property type="entry name" value="Peptidase_M14"/>
</dbReference>
<dbReference type="Gene3D" id="3.40.50.880">
    <property type="match status" value="1"/>
</dbReference>
<dbReference type="GO" id="GO:0005615">
    <property type="term" value="C:extracellular space"/>
    <property type="evidence" value="ECO:0007669"/>
    <property type="project" value="TreeGrafter"/>
</dbReference>
<keyword evidence="3" id="KW-0645">Protease</keyword>
<dbReference type="CDD" id="cd06238">
    <property type="entry name" value="M14-like"/>
    <property type="match status" value="1"/>
</dbReference>
<protein>
    <submittedName>
        <fullName evidence="10">Zinc carboxypeptidase</fullName>
    </submittedName>
</protein>
<dbReference type="GO" id="GO:0006508">
    <property type="term" value="P:proteolysis"/>
    <property type="evidence" value="ECO:0007669"/>
    <property type="project" value="UniProtKB-KW"/>
</dbReference>
<dbReference type="SUPFAM" id="SSF53187">
    <property type="entry name" value="Zn-dependent exopeptidases"/>
    <property type="match status" value="1"/>
</dbReference>